<keyword evidence="3" id="KW-1185">Reference proteome</keyword>
<organism evidence="2 3">
    <name type="scientific">Christensenella tenuis</name>
    <dbReference type="NCBI Taxonomy" id="2763033"/>
    <lineage>
        <taxon>Bacteria</taxon>
        <taxon>Bacillati</taxon>
        <taxon>Bacillota</taxon>
        <taxon>Clostridia</taxon>
        <taxon>Christensenellales</taxon>
        <taxon>Christensenellaceae</taxon>
        <taxon>Christensenella</taxon>
    </lineage>
</organism>
<gene>
    <name evidence="2" type="ORF">H8S18_08940</name>
</gene>
<dbReference type="CDD" id="cd14797">
    <property type="entry name" value="DUF302"/>
    <property type="match status" value="1"/>
</dbReference>
<dbReference type="PANTHER" id="PTHR38342">
    <property type="entry name" value="SLR5037 PROTEIN"/>
    <property type="match status" value="1"/>
</dbReference>
<evidence type="ECO:0000313" key="3">
    <source>
        <dbReference type="Proteomes" id="UP000606889"/>
    </source>
</evidence>
<dbReference type="Proteomes" id="UP000606889">
    <property type="component" value="Unassembled WGS sequence"/>
</dbReference>
<dbReference type="SUPFAM" id="SSF103247">
    <property type="entry name" value="TT1751-like"/>
    <property type="match status" value="1"/>
</dbReference>
<reference evidence="2 3" key="1">
    <citation type="submission" date="2020-08" db="EMBL/GenBank/DDBJ databases">
        <title>Genome public.</title>
        <authorList>
            <person name="Liu C."/>
            <person name="Sun Q."/>
        </authorList>
    </citation>
    <scope>NUCLEOTIDE SEQUENCE [LARGE SCALE GENOMIC DNA]</scope>
    <source>
        <strain evidence="2 3">NSJ-35</strain>
    </source>
</reference>
<proteinExistence type="predicted"/>
<dbReference type="InterPro" id="IPR005180">
    <property type="entry name" value="DUF302"/>
</dbReference>
<dbReference type="Gene3D" id="3.30.310.70">
    <property type="entry name" value="TT1751-like domain"/>
    <property type="match status" value="1"/>
</dbReference>
<dbReference type="PANTHER" id="PTHR38342:SF2">
    <property type="entry name" value="INNER MEMBRANE OR EXPORTED"/>
    <property type="match status" value="1"/>
</dbReference>
<protein>
    <submittedName>
        <fullName evidence="2">DUF302 domain-containing protein</fullName>
    </submittedName>
</protein>
<dbReference type="Pfam" id="PF03625">
    <property type="entry name" value="DUF302"/>
    <property type="match status" value="1"/>
</dbReference>
<comment type="caution">
    <text evidence="2">The sequence shown here is derived from an EMBL/GenBank/DDBJ whole genome shotgun (WGS) entry which is preliminary data.</text>
</comment>
<evidence type="ECO:0000259" key="1">
    <source>
        <dbReference type="Pfam" id="PF03625"/>
    </source>
</evidence>
<accession>A0ABR7EFC1</accession>
<dbReference type="InterPro" id="IPR035923">
    <property type="entry name" value="TT1751-like_sf"/>
</dbReference>
<dbReference type="RefSeq" id="WP_186857964.1">
    <property type="nucleotide sequence ID" value="NZ_JACOON010000004.1"/>
</dbReference>
<evidence type="ECO:0000313" key="2">
    <source>
        <dbReference type="EMBL" id="MBC5648461.1"/>
    </source>
</evidence>
<dbReference type="EMBL" id="JACOON010000004">
    <property type="protein sequence ID" value="MBC5648461.1"/>
    <property type="molecule type" value="Genomic_DNA"/>
</dbReference>
<sequence length="133" mass="15204">MTEIKKNGRLCIFPSAFDSKETVRRVERELEKRKIPVFAKFDHEKNAQEAGLLLRPTEVLVFGSPEAGTKLMQKNQSFAIELPLRMSIWEDEKGKVWLAFPRMSYIAETYNLAMDPVIDNMQALLEDVAKSAA</sequence>
<name>A0ABR7EFC1_9FIRM</name>
<feature type="domain" description="DUF302" evidence="1">
    <location>
        <begin position="41"/>
        <end position="101"/>
    </location>
</feature>